<evidence type="ECO:0000259" key="5">
    <source>
        <dbReference type="PROSITE" id="PS50977"/>
    </source>
</evidence>
<dbReference type="EMBL" id="QZKU01000123">
    <property type="protein sequence ID" value="RJP16723.1"/>
    <property type="molecule type" value="Genomic_DNA"/>
</dbReference>
<gene>
    <name evidence="6" type="ORF">C4520_17995</name>
</gene>
<evidence type="ECO:0000313" key="6">
    <source>
        <dbReference type="EMBL" id="RJP16723.1"/>
    </source>
</evidence>
<feature type="DNA-binding region" description="H-T-H motif" evidence="4">
    <location>
        <begin position="37"/>
        <end position="56"/>
    </location>
</feature>
<dbReference type="GO" id="GO:0003700">
    <property type="term" value="F:DNA-binding transcription factor activity"/>
    <property type="evidence" value="ECO:0007669"/>
    <property type="project" value="TreeGrafter"/>
</dbReference>
<evidence type="ECO:0000256" key="1">
    <source>
        <dbReference type="ARBA" id="ARBA00023015"/>
    </source>
</evidence>
<dbReference type="InterPro" id="IPR009057">
    <property type="entry name" value="Homeodomain-like_sf"/>
</dbReference>
<evidence type="ECO:0000256" key="4">
    <source>
        <dbReference type="PROSITE-ProRule" id="PRU00335"/>
    </source>
</evidence>
<keyword evidence="2 4" id="KW-0238">DNA-binding</keyword>
<dbReference type="PROSITE" id="PS50977">
    <property type="entry name" value="HTH_TETR_2"/>
    <property type="match status" value="1"/>
</dbReference>
<accession>A0A3A4N464</accession>
<sequence length="208" mass="23901">MIYTPYMKTRAEKGGTKQRILRAACAVLEREGIEAVSIRKIARMVEITPMGIYNHFPNLEALMVAVYEQGVAKLARLVWKGIARAKTPAEKLRSLTGSYIAFGMKHPRYYSLLFGSEFIQKYSWENPPRSLVMENFWVPLTEVIEACQQAGVIQPDCNPQEVATHLWAAMHGYVSFLLIGRLQQLWQMDEQSILRAMEKHLLPFRIKE</sequence>
<dbReference type="Pfam" id="PF13305">
    <property type="entry name" value="TetR_C_33"/>
    <property type="match status" value="1"/>
</dbReference>
<dbReference type="PANTHER" id="PTHR30055:SF234">
    <property type="entry name" value="HTH-TYPE TRANSCRIPTIONAL REGULATOR BETI"/>
    <property type="match status" value="1"/>
</dbReference>
<dbReference type="SUPFAM" id="SSF46689">
    <property type="entry name" value="Homeodomain-like"/>
    <property type="match status" value="1"/>
</dbReference>
<dbReference type="GO" id="GO:0000976">
    <property type="term" value="F:transcription cis-regulatory region binding"/>
    <property type="evidence" value="ECO:0007669"/>
    <property type="project" value="TreeGrafter"/>
</dbReference>
<dbReference type="PANTHER" id="PTHR30055">
    <property type="entry name" value="HTH-TYPE TRANSCRIPTIONAL REGULATOR RUTR"/>
    <property type="match status" value="1"/>
</dbReference>
<dbReference type="InterPro" id="IPR050109">
    <property type="entry name" value="HTH-type_TetR-like_transc_reg"/>
</dbReference>
<dbReference type="AlphaFoldDB" id="A0A3A4N464"/>
<evidence type="ECO:0000256" key="3">
    <source>
        <dbReference type="ARBA" id="ARBA00023163"/>
    </source>
</evidence>
<dbReference type="InterPro" id="IPR001647">
    <property type="entry name" value="HTH_TetR"/>
</dbReference>
<organism evidence="6 7">
    <name type="scientific">Abyssobacteria bacterium (strain SURF_5)</name>
    <dbReference type="NCBI Taxonomy" id="2093360"/>
    <lineage>
        <taxon>Bacteria</taxon>
        <taxon>Pseudomonadati</taxon>
        <taxon>Candidatus Hydrogenedentota</taxon>
        <taxon>Candidatus Abyssobacteria</taxon>
    </lineage>
</organism>
<dbReference type="SUPFAM" id="SSF48498">
    <property type="entry name" value="Tetracyclin repressor-like, C-terminal domain"/>
    <property type="match status" value="1"/>
</dbReference>
<keyword evidence="1" id="KW-0805">Transcription regulation</keyword>
<dbReference type="Gene3D" id="1.10.357.10">
    <property type="entry name" value="Tetracycline Repressor, domain 2"/>
    <property type="match status" value="1"/>
</dbReference>
<dbReference type="InterPro" id="IPR036271">
    <property type="entry name" value="Tet_transcr_reg_TetR-rel_C_sf"/>
</dbReference>
<dbReference type="Pfam" id="PF00440">
    <property type="entry name" value="TetR_N"/>
    <property type="match status" value="1"/>
</dbReference>
<comment type="caution">
    <text evidence="6">The sequence shown here is derived from an EMBL/GenBank/DDBJ whole genome shotgun (WGS) entry which is preliminary data.</text>
</comment>
<reference evidence="6 7" key="1">
    <citation type="journal article" date="2017" name="ISME J.">
        <title>Energy and carbon metabolisms in a deep terrestrial subsurface fluid microbial community.</title>
        <authorList>
            <person name="Momper L."/>
            <person name="Jungbluth S.P."/>
            <person name="Lee M.D."/>
            <person name="Amend J.P."/>
        </authorList>
    </citation>
    <scope>NUCLEOTIDE SEQUENCE [LARGE SCALE GENOMIC DNA]</scope>
    <source>
        <strain evidence="6">SURF_5</strain>
    </source>
</reference>
<proteinExistence type="predicted"/>
<dbReference type="Proteomes" id="UP000265882">
    <property type="component" value="Unassembled WGS sequence"/>
</dbReference>
<evidence type="ECO:0000256" key="2">
    <source>
        <dbReference type="ARBA" id="ARBA00023125"/>
    </source>
</evidence>
<protein>
    <submittedName>
        <fullName evidence="6">TetR/AcrR family transcriptional regulator</fullName>
    </submittedName>
</protein>
<name>A0A3A4N464_ABYX5</name>
<evidence type="ECO:0000313" key="7">
    <source>
        <dbReference type="Proteomes" id="UP000265882"/>
    </source>
</evidence>
<dbReference type="InterPro" id="IPR025996">
    <property type="entry name" value="MT1864/Rv1816-like_C"/>
</dbReference>
<keyword evidence="3" id="KW-0804">Transcription</keyword>
<feature type="domain" description="HTH tetR-type" evidence="5">
    <location>
        <begin position="14"/>
        <end position="74"/>
    </location>
</feature>